<comment type="caution">
    <text evidence="1">The sequence shown here is derived from an EMBL/GenBank/DDBJ whole genome shotgun (WGS) entry which is preliminary data.</text>
</comment>
<evidence type="ECO:0000313" key="1">
    <source>
        <dbReference type="EMBL" id="MBB3149545.1"/>
    </source>
</evidence>
<name>A0A839UI01_9HYPH</name>
<proteinExistence type="predicted"/>
<dbReference type="AlphaFoldDB" id="A0A839UI01"/>
<evidence type="ECO:0000313" key="2">
    <source>
        <dbReference type="Proteomes" id="UP000554520"/>
    </source>
</evidence>
<gene>
    <name evidence="1" type="ORF">FHS21_005999</name>
</gene>
<organism evidence="1 2">
    <name type="scientific">Phyllobacterium trifolii</name>
    <dbReference type="NCBI Taxonomy" id="300193"/>
    <lineage>
        <taxon>Bacteria</taxon>
        <taxon>Pseudomonadati</taxon>
        <taxon>Pseudomonadota</taxon>
        <taxon>Alphaproteobacteria</taxon>
        <taxon>Hyphomicrobiales</taxon>
        <taxon>Phyllobacteriaceae</taxon>
        <taxon>Phyllobacterium</taxon>
    </lineage>
</organism>
<sequence length="40" mass="4408">MKRVAHPGPERSGKVAHGHPFESIKIMGRVLETDISNVII</sequence>
<reference evidence="1 2" key="1">
    <citation type="submission" date="2020-08" db="EMBL/GenBank/DDBJ databases">
        <title>Genomic Encyclopedia of Type Strains, Phase III (KMG-III): the genomes of soil and plant-associated and newly described type strains.</title>
        <authorList>
            <person name="Whitman W."/>
        </authorList>
    </citation>
    <scope>NUCLEOTIDE SEQUENCE [LARGE SCALE GENOMIC DNA]</scope>
    <source>
        <strain evidence="1 2">CECT 7015</strain>
    </source>
</reference>
<dbReference type="EMBL" id="JACHXN010000035">
    <property type="protein sequence ID" value="MBB3149545.1"/>
    <property type="molecule type" value="Genomic_DNA"/>
</dbReference>
<keyword evidence="2" id="KW-1185">Reference proteome</keyword>
<dbReference type="Proteomes" id="UP000554520">
    <property type="component" value="Unassembled WGS sequence"/>
</dbReference>
<accession>A0A839UI01</accession>
<protein>
    <submittedName>
        <fullName evidence="1">Uncharacterized protein</fullName>
    </submittedName>
</protein>